<dbReference type="GO" id="GO:0030198">
    <property type="term" value="P:extracellular matrix organization"/>
    <property type="evidence" value="ECO:0007669"/>
    <property type="project" value="InterPro"/>
</dbReference>
<evidence type="ECO:0000256" key="4">
    <source>
        <dbReference type="ARBA" id="ARBA00022737"/>
    </source>
</evidence>
<organism evidence="10">
    <name type="scientific">Drosophila melanogaster</name>
    <name type="common">Fruit fly</name>
    <dbReference type="NCBI Taxonomy" id="7227"/>
    <lineage>
        <taxon>Eukaryota</taxon>
        <taxon>Metazoa</taxon>
        <taxon>Ecdysozoa</taxon>
        <taxon>Arthropoda</taxon>
        <taxon>Hexapoda</taxon>
        <taxon>Insecta</taxon>
        <taxon>Pterygota</taxon>
        <taxon>Neoptera</taxon>
        <taxon>Endopterygota</taxon>
        <taxon>Diptera</taxon>
        <taxon>Brachycera</taxon>
        <taxon>Muscomorpha</taxon>
        <taxon>Ephydroidea</taxon>
        <taxon>Drosophilidae</taxon>
        <taxon>Drosophila</taxon>
        <taxon>Sophophora</taxon>
    </lineage>
</organism>
<dbReference type="AlphaFoldDB" id="Q29R29"/>
<dbReference type="PROSITE" id="PS50092">
    <property type="entry name" value="TSP1"/>
    <property type="match status" value="5"/>
</dbReference>
<dbReference type="PANTHER" id="PTHR13723">
    <property type="entry name" value="ADAMTS A DISINTEGRIN AND METALLOPROTEASE WITH THROMBOSPONDIN MOTIFS PROTEASE"/>
    <property type="match status" value="1"/>
</dbReference>
<feature type="region of interest" description="Disordered" evidence="7">
    <location>
        <begin position="91"/>
        <end position="112"/>
    </location>
</feature>
<dbReference type="EMBL" id="BT024211">
    <property type="protein sequence ID" value="ABC86273.1"/>
    <property type="molecule type" value="mRNA"/>
</dbReference>
<dbReference type="SUPFAM" id="SSF82895">
    <property type="entry name" value="TSP-1 type 1 repeat"/>
    <property type="match status" value="5"/>
</dbReference>
<evidence type="ECO:0000256" key="1">
    <source>
        <dbReference type="ARBA" id="ARBA00004613"/>
    </source>
</evidence>
<keyword evidence="4" id="KW-0677">Repeat</keyword>
<keyword evidence="8" id="KW-0812">Transmembrane</keyword>
<keyword evidence="2" id="KW-0964">Secreted</keyword>
<dbReference type="VEuPathDB" id="VectorBase:FBgn0032252"/>
<reference evidence="10" key="1">
    <citation type="submission" date="2006-01" db="EMBL/GenBank/DDBJ databases">
        <authorList>
            <person name="Stapleton M."/>
            <person name="Carlson J."/>
            <person name="Chavez C."/>
            <person name="Frise E."/>
            <person name="George R."/>
            <person name="Pacleb J."/>
            <person name="Park S."/>
            <person name="Wan K."/>
            <person name="Yu C."/>
            <person name="Celniker S."/>
        </authorList>
    </citation>
    <scope>NUCLEOTIDE SEQUENCE</scope>
    <source>
        <strain evidence="10">Berkeley</strain>
    </source>
</reference>
<evidence type="ECO:0000256" key="6">
    <source>
        <dbReference type="PIRSR" id="PIRSR613273-3"/>
    </source>
</evidence>
<dbReference type="InterPro" id="IPR036383">
    <property type="entry name" value="TSP1_rpt_sf"/>
</dbReference>
<dbReference type="InterPro" id="IPR010909">
    <property type="entry name" value="PLAC"/>
</dbReference>
<dbReference type="InterPro" id="IPR010294">
    <property type="entry name" value="ADAMTS_spacer1"/>
</dbReference>
<sequence length="902" mass="101578">MELMKHSISALKIFSFAHKYCIFILFNSVYSILTILATIHDSSFVQADLTTKERIKKHQDWLREHRKPKTKKKISINSYYELANLWHTRKDLSSPKQKPNNKEEYLENETTSKISNKSDEKVLKSSTIISLNATNPSTSTFKSVLETTTLPSVTTKDLFESGNVATTRQTPKVEEVFSSPNPPQEATSSTSKKAKKKVYPYPRWDKWSDWSSCSRSCGGGVKYQVRKCINRNLLTNNQLTSNACVGYFKRYQLCNDVPCDEQSPDFRASQCSAYNDKEFHGHRYRWEPYVKDDAECELNCMPFGMKSFATLNESVIDGTPCGHPAEYFRSQFWERAVCVDGACKAVQASGEIDGLYAHSGSVSCGGLLCRPVTGIFTRNPLPEHAYIHVTTLPVGASNISITELKNSINLLVLRTSNELAIFNGENTVSESGSYEAVGAVFDYHRIDGAEDSNGVTEWITSIGPIRDSLQLMVFTKSANNTGVKYEYMLPIVSESEENEMSLESSDGLLRSGMEDTSSSSSSRAGRKRIFNWKVIGFSSCTKSCGGGTQTPIIRCIRKNPLRYYSQRRCTHSVKPVLNENLLHCNTQPCPAYWRFDDWGECRCSSSGGLRRREVSCVQELASGLVIHVDKAACMEDQPPMQKQCECPKNRRRNLSRYRLSGPSESSSNSSQVKRSKIDGSDATAIWLVSDWNQYCSVTCGSGVEYRTVFCDRSKAGEQRCDPSTTPESRRPCEKPACGLGDWFTGPWSSCNGDCFDLTRTREVLCIRSQLITEHSECTPELKPQSVEKCSHEEVEYCAARWHYSDWSECTKPCGGGTQRRSVRCLEYDIKMNALRESTHCRYTNREPIYRNCNVQACAEVPKTEVTPVCADKFSNCQWASQAKLCSYDYYRDNCCFSCTGGI</sequence>
<keyword evidence="3" id="KW-0732">Signal</keyword>
<feature type="disulfide bond" evidence="6">
    <location>
        <begin position="213"/>
        <end position="254"/>
    </location>
</feature>
<evidence type="ECO:0000256" key="3">
    <source>
        <dbReference type="ARBA" id="ARBA00022729"/>
    </source>
</evidence>
<dbReference type="Gene3D" id="2.20.100.10">
    <property type="entry name" value="Thrombospondin type-1 (TSP1) repeat"/>
    <property type="match status" value="4"/>
</dbReference>
<evidence type="ECO:0000259" key="9">
    <source>
        <dbReference type="PROSITE" id="PS50900"/>
    </source>
</evidence>
<keyword evidence="8" id="KW-1133">Transmembrane helix</keyword>
<feature type="disulfide bond" evidence="6">
    <location>
        <begin position="228"/>
        <end position="244"/>
    </location>
</feature>
<dbReference type="OrthoDB" id="5781878at2759"/>
<dbReference type="Pfam" id="PF05986">
    <property type="entry name" value="ADAMTS_spacer1"/>
    <property type="match status" value="1"/>
</dbReference>
<dbReference type="InterPro" id="IPR000884">
    <property type="entry name" value="TSP1_rpt"/>
</dbReference>
<dbReference type="PRINTS" id="PR01857">
    <property type="entry name" value="ADAMTSFAMILY"/>
</dbReference>
<evidence type="ECO:0000313" key="10">
    <source>
        <dbReference type="EMBL" id="ABC86273.1"/>
    </source>
</evidence>
<evidence type="ECO:0000256" key="8">
    <source>
        <dbReference type="SAM" id="Phobius"/>
    </source>
</evidence>
<feature type="transmembrane region" description="Helical" evidence="8">
    <location>
        <begin position="20"/>
        <end position="39"/>
    </location>
</feature>
<dbReference type="Pfam" id="PF19030">
    <property type="entry name" value="TSP1_ADAMTS"/>
    <property type="match status" value="5"/>
</dbReference>
<evidence type="ECO:0000256" key="5">
    <source>
        <dbReference type="ARBA" id="ARBA00023157"/>
    </source>
</evidence>
<keyword evidence="5 6" id="KW-1015">Disulfide bond</keyword>
<feature type="region of interest" description="Disordered" evidence="7">
    <location>
        <begin position="502"/>
        <end position="522"/>
    </location>
</feature>
<proteinExistence type="evidence at transcript level"/>
<dbReference type="PANTHER" id="PTHR13723:SF316">
    <property type="entry name" value="LONELY HEART, ISOFORM A"/>
    <property type="match status" value="1"/>
</dbReference>
<dbReference type="PROSITE" id="PS50900">
    <property type="entry name" value="PLAC"/>
    <property type="match status" value="1"/>
</dbReference>
<dbReference type="GO" id="GO:0005576">
    <property type="term" value="C:extracellular region"/>
    <property type="evidence" value="ECO:0007669"/>
    <property type="project" value="UniProtKB-SubCell"/>
</dbReference>
<name>Q29R29_DROME</name>
<dbReference type="Pfam" id="PF08686">
    <property type="entry name" value="PLAC"/>
    <property type="match status" value="1"/>
</dbReference>
<dbReference type="Pfam" id="PF00090">
    <property type="entry name" value="TSP_1"/>
    <property type="match status" value="1"/>
</dbReference>
<evidence type="ECO:0000256" key="7">
    <source>
        <dbReference type="SAM" id="MobiDB-lite"/>
    </source>
</evidence>
<feature type="region of interest" description="Disordered" evidence="7">
    <location>
        <begin position="169"/>
        <end position="194"/>
    </location>
</feature>
<accession>Q29R29</accession>
<dbReference type="InterPro" id="IPR050439">
    <property type="entry name" value="ADAMTS_ADAMTS-like"/>
</dbReference>
<feature type="disulfide bond" evidence="6">
    <location>
        <begin position="217"/>
        <end position="259"/>
    </location>
</feature>
<evidence type="ECO:0000256" key="2">
    <source>
        <dbReference type="ARBA" id="ARBA00022525"/>
    </source>
</evidence>
<dbReference type="SMART" id="SM00209">
    <property type="entry name" value="TSP1"/>
    <property type="match status" value="6"/>
</dbReference>
<dbReference type="InterPro" id="IPR013273">
    <property type="entry name" value="ADAMTS/ADAMTS-like"/>
</dbReference>
<protein>
    <submittedName>
        <fullName evidence="10">RE30796p</fullName>
    </submittedName>
</protein>
<feature type="domain" description="PLAC" evidence="9">
    <location>
        <begin position="865"/>
        <end position="902"/>
    </location>
</feature>
<keyword evidence="8" id="KW-0472">Membrane</keyword>
<dbReference type="Gene3D" id="2.60.120.830">
    <property type="match status" value="1"/>
</dbReference>
<dbReference type="ExpressionAtlas" id="Q29R29">
    <property type="expression patterns" value="baseline and differential"/>
</dbReference>
<comment type="subcellular location">
    <subcellularLocation>
        <location evidence="1">Secreted</location>
    </subcellularLocation>
</comment>